<dbReference type="GO" id="GO:0005524">
    <property type="term" value="F:ATP binding"/>
    <property type="evidence" value="ECO:0007669"/>
    <property type="project" value="UniProtKB-KW"/>
</dbReference>
<dbReference type="InterPro" id="IPR003661">
    <property type="entry name" value="HisK_dim/P_dom"/>
</dbReference>
<dbReference type="Pfam" id="PF00360">
    <property type="entry name" value="PHY"/>
    <property type="match status" value="1"/>
</dbReference>
<keyword evidence="12" id="KW-0067">ATP-binding</keyword>
<dbReference type="PANTHER" id="PTHR42878:SF15">
    <property type="entry name" value="BACTERIOPHYTOCHROME"/>
    <property type="match status" value="1"/>
</dbReference>
<keyword evidence="13" id="KW-1185">Reference proteome</keyword>
<dbReference type="InterPro" id="IPR005467">
    <property type="entry name" value="His_kinase_dom"/>
</dbReference>
<evidence type="ECO:0000256" key="3">
    <source>
        <dbReference type="ARBA" id="ARBA00012438"/>
    </source>
</evidence>
<dbReference type="Gene3D" id="3.30.450.40">
    <property type="match status" value="1"/>
</dbReference>
<organism evidence="12 13">
    <name type="scientific">Christiangramia antarctica</name>
    <dbReference type="NCBI Taxonomy" id="2058158"/>
    <lineage>
        <taxon>Bacteria</taxon>
        <taxon>Pseudomonadati</taxon>
        <taxon>Bacteroidota</taxon>
        <taxon>Flavobacteriia</taxon>
        <taxon>Flavobacteriales</taxon>
        <taxon>Flavobacteriaceae</taxon>
        <taxon>Christiangramia</taxon>
    </lineage>
</organism>
<dbReference type="InterPro" id="IPR001294">
    <property type="entry name" value="Phytochrome"/>
</dbReference>
<keyword evidence="12" id="KW-0547">Nucleotide-binding</keyword>
<dbReference type="SMART" id="SM00065">
    <property type="entry name" value="GAF"/>
    <property type="match status" value="1"/>
</dbReference>
<dbReference type="Proteomes" id="UP001597438">
    <property type="component" value="Unassembled WGS sequence"/>
</dbReference>
<dbReference type="Gene3D" id="3.30.450.270">
    <property type="match status" value="1"/>
</dbReference>
<comment type="caution">
    <text evidence="12">The sequence shown here is derived from an EMBL/GenBank/DDBJ whole genome shotgun (WGS) entry which is preliminary data.</text>
</comment>
<dbReference type="SUPFAM" id="SSF55781">
    <property type="entry name" value="GAF domain-like"/>
    <property type="match status" value="2"/>
</dbReference>
<evidence type="ECO:0000256" key="8">
    <source>
        <dbReference type="ARBA" id="ARBA00022991"/>
    </source>
</evidence>
<evidence type="ECO:0000256" key="6">
    <source>
        <dbReference type="ARBA" id="ARBA00022679"/>
    </source>
</evidence>
<dbReference type="InterPro" id="IPR036097">
    <property type="entry name" value="HisK_dim/P_sf"/>
</dbReference>
<dbReference type="PROSITE" id="PS50109">
    <property type="entry name" value="HIS_KIN"/>
    <property type="match status" value="1"/>
</dbReference>
<dbReference type="InterPro" id="IPR036890">
    <property type="entry name" value="HATPase_C_sf"/>
</dbReference>
<dbReference type="PANTHER" id="PTHR42878">
    <property type="entry name" value="TWO-COMPONENT HISTIDINE KINASE"/>
    <property type="match status" value="1"/>
</dbReference>
<dbReference type="CDD" id="cd00082">
    <property type="entry name" value="HisKA"/>
    <property type="match status" value="1"/>
</dbReference>
<reference evidence="13" key="1">
    <citation type="journal article" date="2019" name="Int. J. Syst. Evol. Microbiol.">
        <title>The Global Catalogue of Microorganisms (GCM) 10K type strain sequencing project: providing services to taxonomists for standard genome sequencing and annotation.</title>
        <authorList>
            <consortium name="The Broad Institute Genomics Platform"/>
            <consortium name="The Broad Institute Genome Sequencing Center for Infectious Disease"/>
            <person name="Wu L."/>
            <person name="Ma J."/>
        </authorList>
    </citation>
    <scope>NUCLEOTIDE SEQUENCE [LARGE SCALE GENOMIC DNA]</scope>
    <source>
        <strain evidence="13">KCTC 52925</strain>
    </source>
</reference>
<evidence type="ECO:0000259" key="11">
    <source>
        <dbReference type="PROSITE" id="PS50109"/>
    </source>
</evidence>
<proteinExistence type="inferred from homology"/>
<dbReference type="InterPro" id="IPR013515">
    <property type="entry name" value="Phytochrome_cen-reg"/>
</dbReference>
<evidence type="ECO:0000256" key="9">
    <source>
        <dbReference type="ARBA" id="ARBA00023170"/>
    </source>
</evidence>
<feature type="domain" description="Histidine kinase" evidence="11">
    <location>
        <begin position="527"/>
        <end position="737"/>
    </location>
</feature>
<dbReference type="Pfam" id="PF02518">
    <property type="entry name" value="HATPase_c"/>
    <property type="match status" value="1"/>
</dbReference>
<dbReference type="PRINTS" id="PR01033">
    <property type="entry name" value="PHYTOCHROME"/>
</dbReference>
<dbReference type="PROSITE" id="PS50046">
    <property type="entry name" value="PHYTOCHROME_2"/>
    <property type="match status" value="1"/>
</dbReference>
<sequence>MSEVGEYPKDIDLSSCENEPIHIIGKSQSHGVIVACDMRNCTVVQISANCKDILGLSIEDILGNSLDLILGDKLCNTIVAEFEEDSYFKVHQTKIGGKSFFVVPHISDKTLLLDIEPKGEEIENYKYQKQLTSILSSLSSVETAEKLCERAASLTRDIFGYDRVMVYKFDEEWNGKVIAEEKNEEMESWLGLHYPASDIPKQARELFFKNKIRIITDVNSKPIALVPEISPISEQALDLSGSLLRAVSPIHIEYLQNMNVGASLTAALIANGKLWGLIACHHNSAKFINFYQRQTCDFLTQIFSNELSLKNTRSFLENIEKGKEIRQILLQQVNRKENIRSGLTQQKSKFTDLIQSGGGAIILNKKITLVGNTPSKSQVKTLLKEFVFRQKDSVFFTNNLMSSYPEAKEYKDVASGFLSIKLGESERDALIWFRPEVIQTVSWGGNPENKALYSEEKQRLTPRKSFEIWTQELKGYSQAWLDYEISEAKSLRESISYVILNLQKKEINRLNNELIDAHNELNLFSQGLSHDLKAPLRGIDGYAHILKEDHYTGLEAEAKMAVDTILTSAEEMQDLIDNILSFAGVNNQNLKKVMINTDHLIQELLKSFNIPKNYFKTELIIEEQLPKMLGDKQMLAQVWSNLITNALKYSEKEKSPKIEIGTLTQEKKTVYYVKDNGIGFDQKYSEEIFVLFSRFSGNNYSGTGIGLAIVKKIIEKHDGKIWAESNLGEGTSFYFHL</sequence>
<dbReference type="SUPFAM" id="SSF55874">
    <property type="entry name" value="ATPase domain of HSP90 chaperone/DNA topoisomerase II/histidine kinase"/>
    <property type="match status" value="1"/>
</dbReference>
<dbReference type="SUPFAM" id="SSF55785">
    <property type="entry name" value="PYP-like sensor domain (PAS domain)"/>
    <property type="match status" value="1"/>
</dbReference>
<protein>
    <recommendedName>
        <fullName evidence="3">histidine kinase</fullName>
        <ecNumber evidence="3">2.7.13.3</ecNumber>
    </recommendedName>
</protein>
<evidence type="ECO:0000256" key="5">
    <source>
        <dbReference type="ARBA" id="ARBA00022606"/>
    </source>
</evidence>
<dbReference type="EMBL" id="JBHUOJ010000009">
    <property type="protein sequence ID" value="MFD2832680.1"/>
    <property type="molecule type" value="Genomic_DNA"/>
</dbReference>
<dbReference type="Gene3D" id="3.30.565.10">
    <property type="entry name" value="Histidine kinase-like ATPase, C-terminal domain"/>
    <property type="match status" value="1"/>
</dbReference>
<evidence type="ECO:0000259" key="10">
    <source>
        <dbReference type="PROSITE" id="PS50046"/>
    </source>
</evidence>
<dbReference type="Pfam" id="PF08446">
    <property type="entry name" value="PAS_2"/>
    <property type="match status" value="1"/>
</dbReference>
<evidence type="ECO:0000256" key="1">
    <source>
        <dbReference type="ARBA" id="ARBA00000085"/>
    </source>
</evidence>
<comment type="similarity">
    <text evidence="2">In the N-terminal section; belongs to the phytochrome family.</text>
</comment>
<evidence type="ECO:0000256" key="2">
    <source>
        <dbReference type="ARBA" id="ARBA00006402"/>
    </source>
</evidence>
<comment type="catalytic activity">
    <reaction evidence="1">
        <text>ATP + protein L-histidine = ADP + protein N-phospho-L-histidine.</text>
        <dbReference type="EC" id="2.7.13.3"/>
    </reaction>
</comment>
<gene>
    <name evidence="12" type="ORF">ACFSYS_05220</name>
</gene>
<dbReference type="SUPFAM" id="SSF47384">
    <property type="entry name" value="Homodimeric domain of signal transducing histidine kinase"/>
    <property type="match status" value="1"/>
</dbReference>
<dbReference type="Pfam" id="PF00512">
    <property type="entry name" value="HisKA"/>
    <property type="match status" value="1"/>
</dbReference>
<keyword evidence="9" id="KW-0675">Receptor</keyword>
<accession>A0ABW5X256</accession>
<dbReference type="InterPro" id="IPR013654">
    <property type="entry name" value="PAS_2"/>
</dbReference>
<dbReference type="InterPro" id="IPR003018">
    <property type="entry name" value="GAF"/>
</dbReference>
<evidence type="ECO:0000256" key="7">
    <source>
        <dbReference type="ARBA" id="ARBA00022777"/>
    </source>
</evidence>
<dbReference type="Pfam" id="PF01590">
    <property type="entry name" value="GAF"/>
    <property type="match status" value="1"/>
</dbReference>
<dbReference type="InterPro" id="IPR029016">
    <property type="entry name" value="GAF-like_dom_sf"/>
</dbReference>
<dbReference type="InterPro" id="IPR043150">
    <property type="entry name" value="Phytochrome_PHY_sf"/>
</dbReference>
<keyword evidence="6" id="KW-0808">Transferase</keyword>
<evidence type="ECO:0000256" key="4">
    <source>
        <dbReference type="ARBA" id="ARBA00022543"/>
    </source>
</evidence>
<dbReference type="RefSeq" id="WP_251742028.1">
    <property type="nucleotide sequence ID" value="NZ_JBHUOJ010000009.1"/>
</dbReference>
<keyword evidence="8" id="KW-0157">Chromophore</keyword>
<evidence type="ECO:0000313" key="12">
    <source>
        <dbReference type="EMBL" id="MFD2832680.1"/>
    </source>
</evidence>
<dbReference type="InterPro" id="IPR035965">
    <property type="entry name" value="PAS-like_dom_sf"/>
</dbReference>
<keyword evidence="7" id="KW-0418">Kinase</keyword>
<dbReference type="SMART" id="SM00388">
    <property type="entry name" value="HisKA"/>
    <property type="match status" value="1"/>
</dbReference>
<name>A0ABW5X256_9FLAO</name>
<keyword evidence="5" id="KW-0716">Sensory transduction</keyword>
<feature type="domain" description="Phytochrome chromophore attachment site" evidence="10">
    <location>
        <begin position="143"/>
        <end position="301"/>
    </location>
</feature>
<dbReference type="Gene3D" id="3.30.450.20">
    <property type="entry name" value="PAS domain"/>
    <property type="match status" value="1"/>
</dbReference>
<dbReference type="SMART" id="SM00387">
    <property type="entry name" value="HATPase_c"/>
    <property type="match status" value="1"/>
</dbReference>
<evidence type="ECO:0000313" key="13">
    <source>
        <dbReference type="Proteomes" id="UP001597438"/>
    </source>
</evidence>
<dbReference type="InterPro" id="IPR016132">
    <property type="entry name" value="Phyto_chromo_attachment"/>
</dbReference>
<dbReference type="InterPro" id="IPR050351">
    <property type="entry name" value="BphY/WalK/GraS-like"/>
</dbReference>
<dbReference type="InterPro" id="IPR003594">
    <property type="entry name" value="HATPase_dom"/>
</dbReference>
<keyword evidence="4" id="KW-0600">Photoreceptor protein</keyword>
<dbReference type="EC" id="2.7.13.3" evidence="3"/>
<dbReference type="Gene3D" id="1.10.287.130">
    <property type="match status" value="1"/>
</dbReference>